<evidence type="ECO:0000259" key="7">
    <source>
        <dbReference type="Pfam" id="PF17827"/>
    </source>
</evidence>
<evidence type="ECO:0000313" key="8">
    <source>
        <dbReference type="EMBL" id="HIU09950.1"/>
    </source>
</evidence>
<evidence type="ECO:0000313" key="9">
    <source>
        <dbReference type="Proteomes" id="UP000824124"/>
    </source>
</evidence>
<dbReference type="InterPro" id="IPR004556">
    <property type="entry name" value="HemK-like"/>
</dbReference>
<dbReference type="Pfam" id="PF17827">
    <property type="entry name" value="PrmC_N"/>
    <property type="match status" value="1"/>
</dbReference>
<dbReference type="PANTHER" id="PTHR18895">
    <property type="entry name" value="HEMK METHYLTRANSFERASE"/>
    <property type="match status" value="1"/>
</dbReference>
<comment type="function">
    <text evidence="5">Methylates the class 1 translation termination release factors RF1/PrfA and RF2/PrfB on the glutamine residue of the universally conserved GGQ motif.</text>
</comment>
<dbReference type="EC" id="2.1.1.297" evidence="5"/>
<dbReference type="InterPro" id="IPR007848">
    <property type="entry name" value="Small_mtfrase_dom"/>
</dbReference>
<dbReference type="NCBIfam" id="TIGR00536">
    <property type="entry name" value="hemK_fam"/>
    <property type="match status" value="1"/>
</dbReference>
<dbReference type="SUPFAM" id="SSF53335">
    <property type="entry name" value="S-adenosyl-L-methionine-dependent methyltransferases"/>
    <property type="match status" value="1"/>
</dbReference>
<sequence length="274" mass="30017">MRLDSLLAELNPLLSGAEHEIIWLASHFLQISKSAVRQNRDYDVSPAQEQQLRAAVACRLSGQPLQYITGVQPFWDFDLIVTPDVLIPRWDSETVIEQALTLLPQGQKLEVCDVCTGSGAYALALKQERPQINITACDISESALNVARQNAAKYNLNIDFRQGNLLNALIPGTKFDLIVSNPPYIRNNAILPADVRQEPAIALFGGTDGLDFYRRLAGTAGAYLNPGGYLLLETGADQKAAVSGLLQQHGFINITAGKDLAGYDRWVQGVWKGE</sequence>
<evidence type="ECO:0000256" key="5">
    <source>
        <dbReference type="HAMAP-Rule" id="MF_02126"/>
    </source>
</evidence>
<evidence type="ECO:0000256" key="4">
    <source>
        <dbReference type="ARBA" id="ARBA00048391"/>
    </source>
</evidence>
<organism evidence="8 9">
    <name type="scientific">Candidatus Avidehalobacter gallistercoris</name>
    <dbReference type="NCBI Taxonomy" id="2840694"/>
    <lineage>
        <taxon>Bacteria</taxon>
        <taxon>Bacillati</taxon>
        <taxon>Bacillota</taxon>
        <taxon>Clostridia</taxon>
        <taxon>Eubacteriales</taxon>
        <taxon>Peptococcaceae</taxon>
        <taxon>Peptococcaceae incertae sedis</taxon>
        <taxon>Candidatus Avidehalobacter</taxon>
    </lineage>
</organism>
<dbReference type="GO" id="GO:0102559">
    <property type="term" value="F:peptide chain release factor N(5)-glutamine methyltransferase activity"/>
    <property type="evidence" value="ECO:0007669"/>
    <property type="project" value="UniProtKB-EC"/>
</dbReference>
<dbReference type="CDD" id="cd02440">
    <property type="entry name" value="AdoMet_MTases"/>
    <property type="match status" value="1"/>
</dbReference>
<dbReference type="GO" id="GO:0003676">
    <property type="term" value="F:nucleic acid binding"/>
    <property type="evidence" value="ECO:0007669"/>
    <property type="project" value="InterPro"/>
</dbReference>
<accession>A0A9D1HJP0</accession>
<gene>
    <name evidence="5 8" type="primary">prmC</name>
    <name evidence="8" type="ORF">IAB00_01650</name>
</gene>
<reference evidence="8" key="2">
    <citation type="journal article" date="2021" name="PeerJ">
        <title>Extensive microbial diversity within the chicken gut microbiome revealed by metagenomics and culture.</title>
        <authorList>
            <person name="Gilroy R."/>
            <person name="Ravi A."/>
            <person name="Getino M."/>
            <person name="Pursley I."/>
            <person name="Horton D.L."/>
            <person name="Alikhan N.F."/>
            <person name="Baker D."/>
            <person name="Gharbi K."/>
            <person name="Hall N."/>
            <person name="Watson M."/>
            <person name="Adriaenssens E.M."/>
            <person name="Foster-Nyarko E."/>
            <person name="Jarju S."/>
            <person name="Secka A."/>
            <person name="Antonio M."/>
            <person name="Oren A."/>
            <person name="Chaudhuri R.R."/>
            <person name="La Ragione R."/>
            <person name="Hildebrand F."/>
            <person name="Pallen M.J."/>
        </authorList>
    </citation>
    <scope>NUCLEOTIDE SEQUENCE</scope>
    <source>
        <strain evidence="8">2830</strain>
    </source>
</reference>
<comment type="caution">
    <text evidence="8">The sequence shown here is derived from an EMBL/GenBank/DDBJ whole genome shotgun (WGS) entry which is preliminary data.</text>
</comment>
<feature type="domain" description="Methyltransferase small" evidence="6">
    <location>
        <begin position="102"/>
        <end position="188"/>
    </location>
</feature>
<dbReference type="InterPro" id="IPR019874">
    <property type="entry name" value="RF_methyltr_PrmC"/>
</dbReference>
<evidence type="ECO:0000256" key="1">
    <source>
        <dbReference type="ARBA" id="ARBA00022603"/>
    </source>
</evidence>
<comment type="caution">
    <text evidence="5">Lacks conserved residue(s) required for the propagation of feature annotation.</text>
</comment>
<dbReference type="EMBL" id="DVMH01000011">
    <property type="protein sequence ID" value="HIU09950.1"/>
    <property type="molecule type" value="Genomic_DNA"/>
</dbReference>
<comment type="similarity">
    <text evidence="5">Belongs to the protein N5-glutamine methyltransferase family. PrmC subfamily.</text>
</comment>
<comment type="catalytic activity">
    <reaction evidence="4 5">
        <text>L-glutaminyl-[peptide chain release factor] + S-adenosyl-L-methionine = N(5)-methyl-L-glutaminyl-[peptide chain release factor] + S-adenosyl-L-homocysteine + H(+)</text>
        <dbReference type="Rhea" id="RHEA:42896"/>
        <dbReference type="Rhea" id="RHEA-COMP:10271"/>
        <dbReference type="Rhea" id="RHEA-COMP:10272"/>
        <dbReference type="ChEBI" id="CHEBI:15378"/>
        <dbReference type="ChEBI" id="CHEBI:30011"/>
        <dbReference type="ChEBI" id="CHEBI:57856"/>
        <dbReference type="ChEBI" id="CHEBI:59789"/>
        <dbReference type="ChEBI" id="CHEBI:61891"/>
        <dbReference type="EC" id="2.1.1.297"/>
    </reaction>
</comment>
<feature type="domain" description="Release factor glutamine methyltransferase N-terminal" evidence="7">
    <location>
        <begin position="16"/>
        <end position="70"/>
    </location>
</feature>
<proteinExistence type="inferred from homology"/>
<keyword evidence="3 5" id="KW-0949">S-adenosyl-L-methionine</keyword>
<dbReference type="HAMAP" id="MF_02126">
    <property type="entry name" value="RF_methyltr_PrmC"/>
    <property type="match status" value="1"/>
</dbReference>
<dbReference type="NCBIfam" id="TIGR03534">
    <property type="entry name" value="RF_mod_PrmC"/>
    <property type="match status" value="1"/>
</dbReference>
<dbReference type="InterPro" id="IPR029063">
    <property type="entry name" value="SAM-dependent_MTases_sf"/>
</dbReference>
<evidence type="ECO:0000256" key="3">
    <source>
        <dbReference type="ARBA" id="ARBA00022691"/>
    </source>
</evidence>
<feature type="binding site" evidence="5">
    <location>
        <position position="181"/>
    </location>
    <ligand>
        <name>S-adenosyl-L-methionine</name>
        <dbReference type="ChEBI" id="CHEBI:59789"/>
    </ligand>
</feature>
<dbReference type="PANTHER" id="PTHR18895:SF74">
    <property type="entry name" value="MTRF1L RELEASE FACTOR GLUTAMINE METHYLTRANSFERASE"/>
    <property type="match status" value="1"/>
</dbReference>
<evidence type="ECO:0000256" key="2">
    <source>
        <dbReference type="ARBA" id="ARBA00022679"/>
    </source>
</evidence>
<dbReference type="Gene3D" id="3.40.50.150">
    <property type="entry name" value="Vaccinia Virus protein VP39"/>
    <property type="match status" value="1"/>
</dbReference>
<feature type="binding site" evidence="5">
    <location>
        <position position="138"/>
    </location>
    <ligand>
        <name>S-adenosyl-L-methionine</name>
        <dbReference type="ChEBI" id="CHEBI:59789"/>
    </ligand>
</feature>
<dbReference type="Proteomes" id="UP000824124">
    <property type="component" value="Unassembled WGS sequence"/>
</dbReference>
<dbReference type="GO" id="GO:0032259">
    <property type="term" value="P:methylation"/>
    <property type="evidence" value="ECO:0007669"/>
    <property type="project" value="UniProtKB-KW"/>
</dbReference>
<dbReference type="InterPro" id="IPR050320">
    <property type="entry name" value="N5-glutamine_MTase"/>
</dbReference>
<protein>
    <recommendedName>
        <fullName evidence="5">Release factor glutamine methyltransferase</fullName>
        <shortName evidence="5">RF MTase</shortName>
        <ecNumber evidence="5">2.1.1.297</ecNumber>
    </recommendedName>
    <alternativeName>
        <fullName evidence="5">N5-glutamine methyltransferase PrmC</fullName>
    </alternativeName>
    <alternativeName>
        <fullName evidence="5">Protein-(glutamine-N5) MTase PrmC</fullName>
    </alternativeName>
    <alternativeName>
        <fullName evidence="5">Protein-glutamine N-methyltransferase PrmC</fullName>
    </alternativeName>
</protein>
<keyword evidence="2 5" id="KW-0808">Transferase</keyword>
<dbReference type="InterPro" id="IPR002052">
    <property type="entry name" value="DNA_methylase_N6_adenine_CS"/>
</dbReference>
<feature type="binding site" evidence="5">
    <location>
        <begin position="181"/>
        <end position="184"/>
    </location>
    <ligand>
        <name>substrate</name>
    </ligand>
</feature>
<dbReference type="Pfam" id="PF05175">
    <property type="entry name" value="MTS"/>
    <property type="match status" value="1"/>
</dbReference>
<dbReference type="PROSITE" id="PS00092">
    <property type="entry name" value="N6_MTASE"/>
    <property type="match status" value="1"/>
</dbReference>
<reference evidence="8" key="1">
    <citation type="submission" date="2020-10" db="EMBL/GenBank/DDBJ databases">
        <authorList>
            <person name="Gilroy R."/>
        </authorList>
    </citation>
    <scope>NUCLEOTIDE SEQUENCE</scope>
    <source>
        <strain evidence="8">2830</strain>
    </source>
</reference>
<evidence type="ECO:0000259" key="6">
    <source>
        <dbReference type="Pfam" id="PF05175"/>
    </source>
</evidence>
<name>A0A9D1HJP0_9FIRM</name>
<dbReference type="Gene3D" id="1.10.8.10">
    <property type="entry name" value="DNA helicase RuvA subunit, C-terminal domain"/>
    <property type="match status" value="1"/>
</dbReference>
<dbReference type="InterPro" id="IPR040758">
    <property type="entry name" value="PrmC_N"/>
</dbReference>
<dbReference type="AlphaFoldDB" id="A0A9D1HJP0"/>
<keyword evidence="1 5" id="KW-0489">Methyltransferase</keyword>